<keyword evidence="2" id="KW-1133">Transmembrane helix</keyword>
<evidence type="ECO:0000256" key="1">
    <source>
        <dbReference type="SAM" id="MobiDB-lite"/>
    </source>
</evidence>
<name>B3T1P9_9ZZZZ</name>
<dbReference type="EMBL" id="EU016577">
    <property type="protein sequence ID" value="ABZ06508.1"/>
    <property type="molecule type" value="Genomic_DNA"/>
</dbReference>
<sequence>MDLAALKNMNLKDLLSKFTGGGGILGDKKLLVKFGIGFGSIIFFLIIYYAFVSPKVNDRKARIDVMNENQNKITEYTENIVNLEKLIKKVEPEFIKNSKLFHSRKEVEDLYQNISNFAMTNGLTIINLEKKEPKAVMGKQATQATEINQDNQNQDNQNQDNQVVNDPNSAKPLYYKIPVSYKIKGNYLGYLKFRRALSKSNKVINFDLETITVEKETGLILSEGIISIVGLPDEYES</sequence>
<accession>B3T1P9</accession>
<reference evidence="3" key="1">
    <citation type="journal article" date="2008" name="ISME J.">
        <title>Genomic patterns of recombination, clonal divergence and environment in marine microbial populations.</title>
        <authorList>
            <person name="Konstantinidis K.T."/>
            <person name="Delong E.F."/>
        </authorList>
    </citation>
    <scope>NUCLEOTIDE SEQUENCE</scope>
</reference>
<dbReference type="AlphaFoldDB" id="B3T1P9"/>
<gene>
    <name evidence="3" type="ORF">ALOHA_HF4000010L19ctg1g22</name>
</gene>
<keyword evidence="2" id="KW-0472">Membrane</keyword>
<dbReference type="InterPro" id="IPR014717">
    <property type="entry name" value="Transl_elong_EF1B/ribsomal_bS6"/>
</dbReference>
<feature type="transmembrane region" description="Helical" evidence="2">
    <location>
        <begin position="30"/>
        <end position="52"/>
    </location>
</feature>
<dbReference type="Gene3D" id="3.30.70.60">
    <property type="match status" value="1"/>
</dbReference>
<proteinExistence type="predicted"/>
<feature type="compositionally biased region" description="Low complexity" evidence="1">
    <location>
        <begin position="148"/>
        <end position="166"/>
    </location>
</feature>
<evidence type="ECO:0000256" key="2">
    <source>
        <dbReference type="SAM" id="Phobius"/>
    </source>
</evidence>
<feature type="region of interest" description="Disordered" evidence="1">
    <location>
        <begin position="146"/>
        <end position="169"/>
    </location>
</feature>
<evidence type="ECO:0000313" key="3">
    <source>
        <dbReference type="EMBL" id="ABZ06508.1"/>
    </source>
</evidence>
<protein>
    <recommendedName>
        <fullName evidence="4">Pilus assembly protein, PilO</fullName>
    </recommendedName>
</protein>
<keyword evidence="2" id="KW-0812">Transmembrane</keyword>
<organism evidence="3">
    <name type="scientific">uncultured marine microorganism HF4000_010L19</name>
    <dbReference type="NCBI Taxonomy" id="455518"/>
    <lineage>
        <taxon>unclassified sequences</taxon>
        <taxon>environmental samples</taxon>
    </lineage>
</organism>
<evidence type="ECO:0008006" key="4">
    <source>
        <dbReference type="Google" id="ProtNLM"/>
    </source>
</evidence>